<feature type="compositionally biased region" description="Polar residues" evidence="1">
    <location>
        <begin position="1"/>
        <end position="11"/>
    </location>
</feature>
<comment type="caution">
    <text evidence="3">The sequence shown here is derived from an EMBL/GenBank/DDBJ whole genome shotgun (WGS) entry which is preliminary data.</text>
</comment>
<accession>A0ABR2P6S0</accession>
<reference evidence="3 4" key="1">
    <citation type="journal article" date="2024" name="G3 (Bethesda)">
        <title>Genome assembly of Hibiscus sabdariffa L. provides insights into metabolisms of medicinal natural products.</title>
        <authorList>
            <person name="Kim T."/>
        </authorList>
    </citation>
    <scope>NUCLEOTIDE SEQUENCE [LARGE SCALE GENOMIC DNA]</scope>
    <source>
        <strain evidence="3">TK-2024</strain>
        <tissue evidence="3">Old leaves</tissue>
    </source>
</reference>
<dbReference type="InterPro" id="IPR006461">
    <property type="entry name" value="PLAC_motif_containing"/>
</dbReference>
<keyword evidence="2" id="KW-1133">Transmembrane helix</keyword>
<feature type="transmembrane region" description="Helical" evidence="2">
    <location>
        <begin position="183"/>
        <end position="203"/>
    </location>
</feature>
<dbReference type="Pfam" id="PF04749">
    <property type="entry name" value="PLAC8"/>
    <property type="match status" value="1"/>
</dbReference>
<evidence type="ECO:0000256" key="2">
    <source>
        <dbReference type="SAM" id="Phobius"/>
    </source>
</evidence>
<keyword evidence="2" id="KW-0812">Transmembrane</keyword>
<dbReference type="Proteomes" id="UP001396334">
    <property type="component" value="Unassembled WGS sequence"/>
</dbReference>
<feature type="compositionally biased region" description="Pro residues" evidence="1">
    <location>
        <begin position="35"/>
        <end position="44"/>
    </location>
</feature>
<proteinExistence type="predicted"/>
<evidence type="ECO:0000313" key="4">
    <source>
        <dbReference type="Proteomes" id="UP001396334"/>
    </source>
</evidence>
<evidence type="ECO:0000313" key="3">
    <source>
        <dbReference type="EMBL" id="KAK8984003.1"/>
    </source>
</evidence>
<dbReference type="PANTHER" id="PTHR15907">
    <property type="entry name" value="DUF614 FAMILY PROTEIN-RELATED"/>
    <property type="match status" value="1"/>
</dbReference>
<keyword evidence="4" id="KW-1185">Reference proteome</keyword>
<dbReference type="EMBL" id="JBBPBN010000079">
    <property type="protein sequence ID" value="KAK8984003.1"/>
    <property type="molecule type" value="Genomic_DNA"/>
</dbReference>
<evidence type="ECO:0000256" key="1">
    <source>
        <dbReference type="SAM" id="MobiDB-lite"/>
    </source>
</evidence>
<sequence>MAQIKTPTSNFEPHGVQTEYEPNSQANHPFRHPSPSAPPAPPALFPTQNQQTIPTPAAGWPMPQGPQIHGHAIYQQHGPYPQATYPQPPPPSYPQNIAQQPFAPGYIPHPQPQLQANYQAPPQYVVMAPYVASQPIEGWNTGLLDCMDDPINAALVTVCFPCVTFGQVAEIVDQGRTSCATNALLYGLVAFLIGFPCILSCGYRTKLRNNFRLPESPAPDWVIHLLCDYCALCQEYRELHQQGLDPSIGWHGNLERRRSMQQQQQFVTMAPMNQTMIA</sequence>
<dbReference type="NCBIfam" id="TIGR01571">
    <property type="entry name" value="A_thal_Cys_rich"/>
    <property type="match status" value="1"/>
</dbReference>
<name>A0ABR2P6S0_9ROSI</name>
<protein>
    <submittedName>
        <fullName evidence="3">Uncharacterized protein</fullName>
    </submittedName>
</protein>
<gene>
    <name evidence="3" type="ORF">V6N11_009780</name>
</gene>
<feature type="region of interest" description="Disordered" evidence="1">
    <location>
        <begin position="1"/>
        <end position="53"/>
    </location>
</feature>
<keyword evidence="2" id="KW-0472">Membrane</keyword>
<organism evidence="3 4">
    <name type="scientific">Hibiscus sabdariffa</name>
    <name type="common">roselle</name>
    <dbReference type="NCBI Taxonomy" id="183260"/>
    <lineage>
        <taxon>Eukaryota</taxon>
        <taxon>Viridiplantae</taxon>
        <taxon>Streptophyta</taxon>
        <taxon>Embryophyta</taxon>
        <taxon>Tracheophyta</taxon>
        <taxon>Spermatophyta</taxon>
        <taxon>Magnoliopsida</taxon>
        <taxon>eudicotyledons</taxon>
        <taxon>Gunneridae</taxon>
        <taxon>Pentapetalae</taxon>
        <taxon>rosids</taxon>
        <taxon>malvids</taxon>
        <taxon>Malvales</taxon>
        <taxon>Malvaceae</taxon>
        <taxon>Malvoideae</taxon>
        <taxon>Hibiscus</taxon>
    </lineage>
</organism>